<feature type="compositionally biased region" description="Polar residues" evidence="1">
    <location>
        <begin position="459"/>
        <end position="468"/>
    </location>
</feature>
<gene>
    <name evidence="4 5 6" type="primary">LOC109719341</name>
</gene>
<keyword evidence="3" id="KW-1185">Reference proteome</keyword>
<feature type="compositionally biased region" description="Basic and acidic residues" evidence="1">
    <location>
        <begin position="429"/>
        <end position="438"/>
    </location>
</feature>
<feature type="compositionally biased region" description="Polar residues" evidence="1">
    <location>
        <begin position="249"/>
        <end position="269"/>
    </location>
</feature>
<feature type="compositionally biased region" description="Basic and acidic residues" evidence="1">
    <location>
        <begin position="735"/>
        <end position="745"/>
    </location>
</feature>
<dbReference type="PRINTS" id="PR00625">
    <property type="entry name" value="JDOMAIN"/>
</dbReference>
<reference evidence="3" key="1">
    <citation type="journal article" date="2015" name="Nat. Genet.">
        <title>The pineapple genome and the evolution of CAM photosynthesis.</title>
        <authorList>
            <person name="Ming R."/>
            <person name="VanBuren R."/>
            <person name="Wai C.M."/>
            <person name="Tang H."/>
            <person name="Schatz M.C."/>
            <person name="Bowers J.E."/>
            <person name="Lyons E."/>
            <person name="Wang M.L."/>
            <person name="Chen J."/>
            <person name="Biggers E."/>
            <person name="Zhang J."/>
            <person name="Huang L."/>
            <person name="Zhang L."/>
            <person name="Miao W."/>
            <person name="Zhang J."/>
            <person name="Ye Z."/>
            <person name="Miao C."/>
            <person name="Lin Z."/>
            <person name="Wang H."/>
            <person name="Zhou H."/>
            <person name="Yim W.C."/>
            <person name="Priest H.D."/>
            <person name="Zheng C."/>
            <person name="Woodhouse M."/>
            <person name="Edger P.P."/>
            <person name="Guyot R."/>
            <person name="Guo H.B."/>
            <person name="Guo H."/>
            <person name="Zheng G."/>
            <person name="Singh R."/>
            <person name="Sharma A."/>
            <person name="Min X."/>
            <person name="Zheng Y."/>
            <person name="Lee H."/>
            <person name="Gurtowski J."/>
            <person name="Sedlazeck F.J."/>
            <person name="Harkess A."/>
            <person name="McKain M.R."/>
            <person name="Liao Z."/>
            <person name="Fang J."/>
            <person name="Liu J."/>
            <person name="Zhang X."/>
            <person name="Zhang Q."/>
            <person name="Hu W."/>
            <person name="Qin Y."/>
            <person name="Wang K."/>
            <person name="Chen L.Y."/>
            <person name="Shirley N."/>
            <person name="Lin Y.R."/>
            <person name="Liu L.Y."/>
            <person name="Hernandez A.G."/>
            <person name="Wright C.L."/>
            <person name="Bulone V."/>
            <person name="Tuskan G.A."/>
            <person name="Heath K."/>
            <person name="Zee F."/>
            <person name="Moore P.H."/>
            <person name="Sunkar R."/>
            <person name="Leebens-Mack J.H."/>
            <person name="Mockler T."/>
            <person name="Bennetzen J.L."/>
            <person name="Freeling M."/>
            <person name="Sankoff D."/>
            <person name="Paterson A.H."/>
            <person name="Zhu X."/>
            <person name="Yang X."/>
            <person name="Smith J.A."/>
            <person name="Cushman J.C."/>
            <person name="Paull R.E."/>
            <person name="Yu Q."/>
        </authorList>
    </citation>
    <scope>NUCLEOTIDE SEQUENCE [LARGE SCALE GENOMIC DNA]</scope>
    <source>
        <strain evidence="3">cv. F153</strain>
    </source>
</reference>
<dbReference type="AlphaFoldDB" id="A0A6P5FZN9"/>
<sequence>MECNKEEAIRAKDLAEKKMQERDFIGAKKVVLKAQRLYPELENLSQMLTVCEVHCSAVIRHNGEIDWYGILQVEATADDSSIKKQYRKLALLLHPDKNKFAGAEAAFKLIGEAHMTLSDKGKRSLYDMKRGITIRTAPPWQSSQHAKRATSVRNNANNMNFNGLNQQQQQQQQQNSAFAAAQTFWTICPLCGMRYQYYRSILNKALRCQNCMKPFIAYDLNAQAVPSQNSSGVSRQHFAGQQINNVKNQQGQFGNSTSSRGFQGNMSDGSKNRGGDRKADAEGVTGDEVKFEKVNLTKTNKRGRETKPSTVSSSRASMMNMNQRRGRKIDVESSDSDSSSDSVDSIIDLDSPSVQNASQFPRRSTRQKQNVTYKENISDDDDDDDEDDEGNDDDDVFMNPPGNKKSKKNSDTNGFDVGIRRTNPTNGKVGEKQKETIPEKSSNGVGEVNEDTGAESKSGETTDPNSLSYPDPEFFDFDKYRDRSLFEVDQIWALYDDLDGMPRFYARIRHIYENQDFKLRFTWLEHDPLNAAEMAWSRGLLPVACGNFRLGKTEVSQDPLMFSHIIYWEKGKKRNTYDIYPKKGEVWAVYKGWDIEWSSVPDNHRTYEYEIVEVLSDFMVGSGINVIPLVKVKGFVSLFMQAKDKAPYYILSSEILRFSHRVPSHRMSGAERDGVPQGSFELDPASLPINMENVFPSVPLECGMRKTGKMDGELNGISPEGSTDDARVGPAAANETERVSKKECDNSQSASTSHYPDGYRMPEFCNFDEGKMISSFQPGQIWALYSEIDKFPKYFGCIHKVNSQDCLVELKWLEICPQREEEKRWSREGLPIGCGTFKVTNECQTFVSTDAFSHLVNARLHGRKNQYEIFPSVGEIWALYKNWRPSWTLFDFENCEFDVVEICECTGAGTKVSLLTRVDGYRTVFMPDKKSRVVEVPEDEYLRFSHRIRAFQLMDQRGGMLRGYWELDPASLPEAMFKNPR</sequence>
<feature type="region of interest" description="Disordered" evidence="1">
    <location>
        <begin position="249"/>
        <end position="470"/>
    </location>
</feature>
<evidence type="ECO:0000259" key="2">
    <source>
        <dbReference type="PROSITE" id="PS50076"/>
    </source>
</evidence>
<feature type="compositionally biased region" description="Low complexity" evidence="1">
    <location>
        <begin position="336"/>
        <end position="354"/>
    </location>
</feature>
<feature type="domain" description="J" evidence="2">
    <location>
        <begin position="66"/>
        <end position="130"/>
    </location>
</feature>
<dbReference type="SUPFAM" id="SSF46565">
    <property type="entry name" value="Chaperone J-domain"/>
    <property type="match status" value="1"/>
</dbReference>
<dbReference type="RefSeq" id="XP_020101533.1">
    <property type="nucleotide sequence ID" value="XM_020245944.1"/>
</dbReference>
<evidence type="ECO:0000313" key="6">
    <source>
        <dbReference type="RefSeq" id="XP_020101535.1"/>
    </source>
</evidence>
<dbReference type="Pfam" id="PF23551">
    <property type="entry name" value="Zn_ribbon_20"/>
    <property type="match status" value="1"/>
</dbReference>
<dbReference type="CDD" id="cd06257">
    <property type="entry name" value="DnaJ"/>
    <property type="match status" value="1"/>
</dbReference>
<dbReference type="SMART" id="SM00271">
    <property type="entry name" value="DnaJ"/>
    <property type="match status" value="1"/>
</dbReference>
<evidence type="ECO:0000313" key="3">
    <source>
        <dbReference type="Proteomes" id="UP000515123"/>
    </source>
</evidence>
<dbReference type="PANTHER" id="PTHR47374:SF6">
    <property type="entry name" value="ENDOSOME ANTIGEN-LIKE PROTEIN, PUTATIVE (DUF3444)-RELATED"/>
    <property type="match status" value="1"/>
</dbReference>
<evidence type="ECO:0000256" key="1">
    <source>
        <dbReference type="SAM" id="MobiDB-lite"/>
    </source>
</evidence>
<evidence type="ECO:0000313" key="4">
    <source>
        <dbReference type="RefSeq" id="XP_020101533.1"/>
    </source>
</evidence>
<name>A0A6P5FZN9_ANACO</name>
<organism evidence="5">
    <name type="scientific">Ananas comosus</name>
    <name type="common">Pineapple</name>
    <name type="synonym">Ananas ananas</name>
    <dbReference type="NCBI Taxonomy" id="4615"/>
    <lineage>
        <taxon>Eukaryota</taxon>
        <taxon>Viridiplantae</taxon>
        <taxon>Streptophyta</taxon>
        <taxon>Embryophyta</taxon>
        <taxon>Tracheophyta</taxon>
        <taxon>Spermatophyta</taxon>
        <taxon>Magnoliopsida</taxon>
        <taxon>Liliopsida</taxon>
        <taxon>Poales</taxon>
        <taxon>Bromeliaceae</taxon>
        <taxon>Bromelioideae</taxon>
        <taxon>Ananas</taxon>
    </lineage>
</organism>
<dbReference type="InterPro" id="IPR024593">
    <property type="entry name" value="DUF3444"/>
</dbReference>
<dbReference type="RefSeq" id="XP_020101534.1">
    <property type="nucleotide sequence ID" value="XM_020245945.1"/>
</dbReference>
<dbReference type="InterPro" id="IPR036869">
    <property type="entry name" value="J_dom_sf"/>
</dbReference>
<dbReference type="Pfam" id="PF00226">
    <property type="entry name" value="DnaJ"/>
    <property type="match status" value="1"/>
</dbReference>
<feature type="compositionally biased region" description="Basic and acidic residues" evidence="1">
    <location>
        <begin position="270"/>
        <end position="295"/>
    </location>
</feature>
<feature type="compositionally biased region" description="Polar residues" evidence="1">
    <location>
        <begin position="308"/>
        <end position="323"/>
    </location>
</feature>
<evidence type="ECO:0000313" key="5">
    <source>
        <dbReference type="RefSeq" id="XP_020101534.1"/>
    </source>
</evidence>
<dbReference type="GO" id="GO:0005783">
    <property type="term" value="C:endoplasmic reticulum"/>
    <property type="evidence" value="ECO:0007669"/>
    <property type="project" value="UniProtKB-ARBA"/>
</dbReference>
<dbReference type="Proteomes" id="UP000515123">
    <property type="component" value="Linkage group 13"/>
</dbReference>
<dbReference type="OrthoDB" id="10250354at2759"/>
<dbReference type="PANTHER" id="PTHR47374">
    <property type="entry name" value="ENDOSOME ANTIGEN-LIKE PROTEIN, PUTATIVE (DUF3444)-RELATED"/>
    <property type="match status" value="1"/>
</dbReference>
<dbReference type="RefSeq" id="XP_020101535.1">
    <property type="nucleotide sequence ID" value="XM_020245946.1"/>
</dbReference>
<reference evidence="4 5" key="2">
    <citation type="submission" date="2025-04" db="UniProtKB">
        <authorList>
            <consortium name="RefSeq"/>
        </authorList>
    </citation>
    <scope>IDENTIFICATION</scope>
    <source>
        <tissue evidence="4 5">Leaf</tissue>
    </source>
</reference>
<dbReference type="Gene3D" id="1.10.287.110">
    <property type="entry name" value="DnaJ domain"/>
    <property type="match status" value="1"/>
</dbReference>
<dbReference type="PROSITE" id="PS50076">
    <property type="entry name" value="DNAJ_2"/>
    <property type="match status" value="1"/>
</dbReference>
<proteinExistence type="predicted"/>
<dbReference type="Pfam" id="PF11926">
    <property type="entry name" value="DUF3444"/>
    <property type="match status" value="2"/>
</dbReference>
<feature type="compositionally biased region" description="Polar residues" evidence="1">
    <location>
        <begin position="355"/>
        <end position="375"/>
    </location>
</feature>
<protein>
    <submittedName>
        <fullName evidence="4 5">Uncharacterized protein LOC109719341</fullName>
    </submittedName>
</protein>
<feature type="region of interest" description="Disordered" evidence="1">
    <location>
        <begin position="712"/>
        <end position="755"/>
    </location>
</feature>
<feature type="compositionally biased region" description="Acidic residues" evidence="1">
    <location>
        <begin position="378"/>
        <end position="396"/>
    </location>
</feature>
<dbReference type="InterPro" id="IPR001623">
    <property type="entry name" value="DnaJ_domain"/>
</dbReference>
<accession>A0A6P5FZN9</accession>
<dbReference type="InterPro" id="IPR056988">
    <property type="entry name" value="Zn_ribbon_pln"/>
</dbReference>
<dbReference type="GeneID" id="109719341"/>